<name>A0A9X2EAS1_9NOCA</name>
<sequence>MGALVIGAMTVGLGTAHAEPVAPAKGVNYVVLLEDAQQPAAPKKVVTRLQGGTFQLSKTEIAAKPGEEAVQVDTVDVKDSDGNTVVTLPLTYHIAGTDVQVKPELKNDDRDLVLTPDKTVAAGQKVEVQPILNDGTRLVAKDVASPIENQRAMSDFATKFGLATAVGGFVGTAIGAVVGCVVSLPVGCLPGIPFGAGIGGILGTIAAGGPTLIATAVDLANTIGAAPGTTQWTDEAMARQQAAQNPPQN</sequence>
<dbReference type="Proteomes" id="UP001139157">
    <property type="component" value="Unassembled WGS sequence"/>
</dbReference>
<protein>
    <recommendedName>
        <fullName evidence="1">DUF8020 domain-containing protein</fullName>
    </recommendedName>
</protein>
<dbReference type="Pfam" id="PF26059">
    <property type="entry name" value="DUF8020"/>
    <property type="match status" value="1"/>
</dbReference>
<dbReference type="AlphaFoldDB" id="A0A9X2EAS1"/>
<dbReference type="RefSeq" id="WP_251916246.1">
    <property type="nucleotide sequence ID" value="NZ_JAMRXG010000014.1"/>
</dbReference>
<dbReference type="InterPro" id="IPR058333">
    <property type="entry name" value="DUF8020"/>
</dbReference>
<gene>
    <name evidence="2" type="ORF">NDR86_27755</name>
</gene>
<accession>A0A9X2EAS1</accession>
<keyword evidence="3" id="KW-1185">Reference proteome</keyword>
<feature type="domain" description="DUF8020" evidence="1">
    <location>
        <begin position="41"/>
        <end position="118"/>
    </location>
</feature>
<evidence type="ECO:0000313" key="2">
    <source>
        <dbReference type="EMBL" id="MCM6777287.1"/>
    </source>
</evidence>
<evidence type="ECO:0000259" key="1">
    <source>
        <dbReference type="Pfam" id="PF26059"/>
    </source>
</evidence>
<evidence type="ECO:0000313" key="3">
    <source>
        <dbReference type="Proteomes" id="UP001139157"/>
    </source>
</evidence>
<organism evidence="2 3">
    <name type="scientific">Nocardia pulmonis</name>
    <dbReference type="NCBI Taxonomy" id="2951408"/>
    <lineage>
        <taxon>Bacteria</taxon>
        <taxon>Bacillati</taxon>
        <taxon>Actinomycetota</taxon>
        <taxon>Actinomycetes</taxon>
        <taxon>Mycobacteriales</taxon>
        <taxon>Nocardiaceae</taxon>
        <taxon>Nocardia</taxon>
    </lineage>
</organism>
<proteinExistence type="predicted"/>
<reference evidence="2" key="1">
    <citation type="submission" date="2022-06" db="EMBL/GenBank/DDBJ databases">
        <title>Novel species in genus nocardia.</title>
        <authorList>
            <person name="Li F."/>
        </authorList>
    </citation>
    <scope>NUCLEOTIDE SEQUENCE</scope>
    <source>
        <strain evidence="2">CDC141</strain>
    </source>
</reference>
<comment type="caution">
    <text evidence="2">The sequence shown here is derived from an EMBL/GenBank/DDBJ whole genome shotgun (WGS) entry which is preliminary data.</text>
</comment>
<dbReference type="EMBL" id="JAMRXG010000014">
    <property type="protein sequence ID" value="MCM6777287.1"/>
    <property type="molecule type" value="Genomic_DNA"/>
</dbReference>